<evidence type="ECO:0000256" key="1">
    <source>
        <dbReference type="SAM" id="Phobius"/>
    </source>
</evidence>
<keyword evidence="1" id="KW-0472">Membrane</keyword>
<organism evidence="2">
    <name type="scientific">marine sediment metagenome</name>
    <dbReference type="NCBI Taxonomy" id="412755"/>
    <lineage>
        <taxon>unclassified sequences</taxon>
        <taxon>metagenomes</taxon>
        <taxon>ecological metagenomes</taxon>
    </lineage>
</organism>
<keyword evidence="1" id="KW-0812">Transmembrane</keyword>
<sequence length="69" mass="7496">MSALSYGSMLSMTIQIYNMAATAASAIWMNPFTLVELIAVVLAIVTGLAGRLAILCEDLRSTRYIGRNR</sequence>
<feature type="transmembrane region" description="Helical" evidence="1">
    <location>
        <begin position="7"/>
        <end position="28"/>
    </location>
</feature>
<feature type="transmembrane region" description="Helical" evidence="1">
    <location>
        <begin position="34"/>
        <end position="54"/>
    </location>
</feature>
<dbReference type="AlphaFoldDB" id="X0Z1K8"/>
<comment type="caution">
    <text evidence="2">The sequence shown here is derived from an EMBL/GenBank/DDBJ whole genome shotgun (WGS) entry which is preliminary data.</text>
</comment>
<name>X0Z1K8_9ZZZZ</name>
<accession>X0Z1K8</accession>
<proteinExistence type="predicted"/>
<dbReference type="EMBL" id="BART01006399">
    <property type="protein sequence ID" value="GAG62854.1"/>
    <property type="molecule type" value="Genomic_DNA"/>
</dbReference>
<gene>
    <name evidence="2" type="ORF">S01H4_14596</name>
</gene>
<protein>
    <submittedName>
        <fullName evidence="2">Uncharacterized protein</fullName>
    </submittedName>
</protein>
<reference evidence="2" key="1">
    <citation type="journal article" date="2014" name="Front. Microbiol.">
        <title>High frequency of phylogenetically diverse reductive dehalogenase-homologous genes in deep subseafloor sedimentary metagenomes.</title>
        <authorList>
            <person name="Kawai M."/>
            <person name="Futagami T."/>
            <person name="Toyoda A."/>
            <person name="Takaki Y."/>
            <person name="Nishi S."/>
            <person name="Hori S."/>
            <person name="Arai W."/>
            <person name="Tsubouchi T."/>
            <person name="Morono Y."/>
            <person name="Uchiyama I."/>
            <person name="Ito T."/>
            <person name="Fujiyama A."/>
            <person name="Inagaki F."/>
            <person name="Takami H."/>
        </authorList>
    </citation>
    <scope>NUCLEOTIDE SEQUENCE</scope>
    <source>
        <strain evidence="2">Expedition CK06-06</strain>
    </source>
</reference>
<keyword evidence="1" id="KW-1133">Transmembrane helix</keyword>
<evidence type="ECO:0000313" key="2">
    <source>
        <dbReference type="EMBL" id="GAG62854.1"/>
    </source>
</evidence>